<evidence type="ECO:0000259" key="2">
    <source>
        <dbReference type="PROSITE" id="PS51029"/>
    </source>
</evidence>
<comment type="caution">
    <text evidence="3">The sequence shown here is derived from an EMBL/GenBank/DDBJ whole genome shotgun (WGS) entry which is preliminary data.</text>
</comment>
<dbReference type="InterPro" id="IPR006578">
    <property type="entry name" value="MADF-dom"/>
</dbReference>
<name>A0A8S1AJC1_ARCPL</name>
<organism evidence="3 4">
    <name type="scientific">Arctia plantaginis</name>
    <name type="common">Wood tiger moth</name>
    <name type="synonym">Phalaena plantaginis</name>
    <dbReference type="NCBI Taxonomy" id="874455"/>
    <lineage>
        <taxon>Eukaryota</taxon>
        <taxon>Metazoa</taxon>
        <taxon>Ecdysozoa</taxon>
        <taxon>Arthropoda</taxon>
        <taxon>Hexapoda</taxon>
        <taxon>Insecta</taxon>
        <taxon>Pterygota</taxon>
        <taxon>Neoptera</taxon>
        <taxon>Endopterygota</taxon>
        <taxon>Lepidoptera</taxon>
        <taxon>Glossata</taxon>
        <taxon>Ditrysia</taxon>
        <taxon>Noctuoidea</taxon>
        <taxon>Erebidae</taxon>
        <taxon>Arctiinae</taxon>
        <taxon>Arctia</taxon>
    </lineage>
</organism>
<dbReference type="Proteomes" id="UP000494106">
    <property type="component" value="Unassembled WGS sequence"/>
</dbReference>
<proteinExistence type="predicted"/>
<reference evidence="3 4" key="1">
    <citation type="submission" date="2020-04" db="EMBL/GenBank/DDBJ databases">
        <authorList>
            <person name="Wallbank WR R."/>
            <person name="Pardo Diaz C."/>
            <person name="Kozak K."/>
            <person name="Martin S."/>
            <person name="Jiggins C."/>
            <person name="Moest M."/>
            <person name="Warren A I."/>
            <person name="Byers J.R.P. K."/>
            <person name="Montejo-Kovacevich G."/>
            <person name="Yen C E."/>
        </authorList>
    </citation>
    <scope>NUCLEOTIDE SEQUENCE [LARGE SCALE GENOMIC DNA]</scope>
</reference>
<evidence type="ECO:0000313" key="3">
    <source>
        <dbReference type="EMBL" id="CAB3246387.1"/>
    </source>
</evidence>
<keyword evidence="4" id="KW-1185">Reference proteome</keyword>
<feature type="domain" description="MADF" evidence="2">
    <location>
        <begin position="10"/>
        <end position="94"/>
    </location>
</feature>
<protein>
    <recommendedName>
        <fullName evidence="2">MADF domain-containing protein</fullName>
    </recommendedName>
</protein>
<dbReference type="AlphaFoldDB" id="A0A8S1AJC1"/>
<dbReference type="PANTHER" id="PTHR12243:SF67">
    <property type="entry name" value="COREPRESSOR OF PANGOLIN, ISOFORM A-RELATED"/>
    <property type="match status" value="1"/>
</dbReference>
<evidence type="ECO:0000256" key="1">
    <source>
        <dbReference type="SAM" id="MobiDB-lite"/>
    </source>
</evidence>
<dbReference type="InterPro" id="IPR039353">
    <property type="entry name" value="TF_Adf1"/>
</dbReference>
<dbReference type="PANTHER" id="PTHR12243">
    <property type="entry name" value="MADF DOMAIN TRANSCRIPTION FACTOR"/>
    <property type="match status" value="1"/>
</dbReference>
<feature type="compositionally biased region" description="Polar residues" evidence="1">
    <location>
        <begin position="174"/>
        <end position="183"/>
    </location>
</feature>
<sequence>MSFTKENDKLLINLVRCNTILFDISDENYKNNVLKHKVWENISDTMKIPDLKKRWKHLRDHYKKKKKAASAGQASSESTWEYMSQLNFLSQVPSQRNSITNTEVVTEIEIQLNKTYPPSGSTPHEIDKQNETISQESLDNVSLAQDPEVINKCLKNTEESMAAPPIKKRRKCNENSSASIVKQNQEERTRVHEKILKSPAPKKSSIHKFFDAMADIVSEFPPHLVAEARLKVCQVVNDLEMKKNNNQFVWSSSSFSDSSDSSTNL</sequence>
<dbReference type="EMBL" id="CADEBC010000525">
    <property type="protein sequence ID" value="CAB3246387.1"/>
    <property type="molecule type" value="Genomic_DNA"/>
</dbReference>
<feature type="region of interest" description="Disordered" evidence="1">
    <location>
        <begin position="164"/>
        <end position="191"/>
    </location>
</feature>
<evidence type="ECO:0000313" key="4">
    <source>
        <dbReference type="Proteomes" id="UP000494106"/>
    </source>
</evidence>
<dbReference type="SMART" id="SM00595">
    <property type="entry name" value="MADF"/>
    <property type="match status" value="1"/>
</dbReference>
<accession>A0A8S1AJC1</accession>
<dbReference type="PROSITE" id="PS51029">
    <property type="entry name" value="MADF"/>
    <property type="match status" value="1"/>
</dbReference>
<dbReference type="OrthoDB" id="6487365at2759"/>
<dbReference type="Pfam" id="PF10545">
    <property type="entry name" value="MADF_DNA_bdg"/>
    <property type="match status" value="1"/>
</dbReference>
<gene>
    <name evidence="3" type="ORF">APLA_LOCUS10856</name>
</gene>